<dbReference type="InterPro" id="IPR015894">
    <property type="entry name" value="Guanylate-bd_N"/>
</dbReference>
<dbReference type="Pfam" id="PF02263">
    <property type="entry name" value="GBP"/>
    <property type="match status" value="1"/>
</dbReference>
<keyword evidence="5" id="KW-0472">Membrane</keyword>
<keyword evidence="6" id="KW-0732">Signal</keyword>
<organism evidence="8">
    <name type="scientific">Rhipicephalus zambeziensis</name>
    <dbReference type="NCBI Taxonomy" id="60191"/>
    <lineage>
        <taxon>Eukaryota</taxon>
        <taxon>Metazoa</taxon>
        <taxon>Ecdysozoa</taxon>
        <taxon>Arthropoda</taxon>
        <taxon>Chelicerata</taxon>
        <taxon>Arachnida</taxon>
        <taxon>Acari</taxon>
        <taxon>Parasitiformes</taxon>
        <taxon>Ixodida</taxon>
        <taxon>Ixodoidea</taxon>
        <taxon>Ixodidae</taxon>
        <taxon>Rhipicephalinae</taxon>
        <taxon>Rhipicephalus</taxon>
        <taxon>Rhipicephalus</taxon>
    </lineage>
</organism>
<evidence type="ECO:0000313" key="8">
    <source>
        <dbReference type="EMBL" id="MAA20317.1"/>
    </source>
</evidence>
<evidence type="ECO:0000259" key="7">
    <source>
        <dbReference type="PROSITE" id="PS51715"/>
    </source>
</evidence>
<dbReference type="PROSITE" id="PS51715">
    <property type="entry name" value="G_GB1_RHD3"/>
    <property type="match status" value="1"/>
</dbReference>
<dbReference type="SUPFAM" id="SSF48340">
    <property type="entry name" value="Interferon-induced guanylate-binding protein 1 (GBP1), C-terminal domain"/>
    <property type="match status" value="1"/>
</dbReference>
<accession>A0A224YRT1</accession>
<proteinExistence type="inferred from homology"/>
<keyword evidence="3" id="KW-0342">GTP-binding</keyword>
<dbReference type="AlphaFoldDB" id="A0A224YRT1"/>
<feature type="chain" id="PRO_5013257049" evidence="6">
    <location>
        <begin position="35"/>
        <end position="789"/>
    </location>
</feature>
<dbReference type="CDD" id="cd01851">
    <property type="entry name" value="GBP"/>
    <property type="match status" value="1"/>
</dbReference>
<evidence type="ECO:0000256" key="6">
    <source>
        <dbReference type="SAM" id="SignalP"/>
    </source>
</evidence>
<feature type="transmembrane region" description="Helical" evidence="5">
    <location>
        <begin position="769"/>
        <end position="787"/>
    </location>
</feature>
<dbReference type="SUPFAM" id="SSF52540">
    <property type="entry name" value="P-loop containing nucleoside triphosphate hydrolases"/>
    <property type="match status" value="1"/>
</dbReference>
<sequence>MEEMGAAWAAGLKHPVRFVPLALIFLPLFSSLNASLQSYALNDAPVQIIKPSEDHKMLIVDKENIKAISKIKGPVATIGVVGKFHSGKSFLMNQLMGKTKGFGIGPSVRPETMGIWMWGEPLKIHLPSGQQISLIFLDTEGFAATNVSENYDAKIFAIATLISSHLIYNSVKIIDQSEIDYLELLSRRTQLFALRSQLSKAKWNGEFVHDLLSFPPLLWVVQDFVQTTNNETPTQWLHRLMETHTRESEEYKISLLDLFKSLECHTLFIPAFKRPLLTDLSQASEEDLTEEYIEERNALTKKLHEVLVPKTKNGKPITGAELAGLLQVLVDAANEGSLADVPSRWSAFVDRLMNSAAEDCLQIYISDMNSLLQKHDNGPIHDDLFMARHTEARNMSFILLQQLLHGLPDALSTASSKLTRMLDNDFALRREMNSKRIKLSCTRMHEKYLLDAEGDMKSIPLPTTSAALELTTSGYIDSLLEAFAKELLSLLPEKDIANYTNALKQSLMLLVDSIQLKNGNAVDNLFENCIATAKEVMSSTVTLTSFLSDAQFERLKKTGVDAAFEVFDLECGNFSSEKAYGLYEAKLKVSLSEFIERIKNENDHLVQQHMDKTVKSLLTEFEEKTGPDYIPLPMDISELDLSLKREKSNTQAKFAVTLEEFQSSPYYSQFFKELMLQLSNKSDERQKENLKAFAQVVDGPLSKARQIILLSSHNYRTEFGLRSYIMQVCLVHLEDGKAKHWHEDLKRSVIKDFMNADPDLAKALRDVKGFWSSILGFFLWFFWILGIEL</sequence>
<keyword evidence="2" id="KW-0378">Hydrolase</keyword>
<protein>
    <submittedName>
        <fullName evidence="8">Interferon-induced guanylate-binding protein 2-like</fullName>
    </submittedName>
</protein>
<evidence type="ECO:0000256" key="5">
    <source>
        <dbReference type="SAM" id="Phobius"/>
    </source>
</evidence>
<dbReference type="PANTHER" id="PTHR10751">
    <property type="entry name" value="GUANYLATE BINDING PROTEIN"/>
    <property type="match status" value="1"/>
</dbReference>
<keyword evidence="1" id="KW-0547">Nucleotide-binding</keyword>
<evidence type="ECO:0000256" key="2">
    <source>
        <dbReference type="ARBA" id="ARBA00022801"/>
    </source>
</evidence>
<name>A0A224YRT1_9ACAR</name>
<reference evidence="8" key="1">
    <citation type="journal article" date="2017" name="Parasit. Vectors">
        <title>Sialotranscriptomics of Rhipicephalus zambeziensis reveals intricate expression profiles of secretory proteins and suggests tight temporal transcriptional regulation during blood-feeding.</title>
        <authorList>
            <person name="de Castro M.H."/>
            <person name="de Klerk D."/>
            <person name="Pienaar R."/>
            <person name="Rees D.J.G."/>
            <person name="Mans B.J."/>
        </authorList>
    </citation>
    <scope>NUCLEOTIDE SEQUENCE</scope>
    <source>
        <tissue evidence="8">Salivary glands</tissue>
    </source>
</reference>
<dbReference type="GO" id="GO:0005525">
    <property type="term" value="F:GTP binding"/>
    <property type="evidence" value="ECO:0007669"/>
    <property type="project" value="UniProtKB-KW"/>
</dbReference>
<feature type="domain" description="GB1/RHD3-type G" evidence="7">
    <location>
        <begin position="72"/>
        <end position="184"/>
    </location>
</feature>
<feature type="signal peptide" evidence="6">
    <location>
        <begin position="1"/>
        <end position="34"/>
    </location>
</feature>
<dbReference type="Gene3D" id="3.40.50.300">
    <property type="entry name" value="P-loop containing nucleotide triphosphate hydrolases"/>
    <property type="match status" value="1"/>
</dbReference>
<comment type="similarity">
    <text evidence="4">Belongs to the TRAFAC class dynamin-like GTPase superfamily. GB1/RHD3 GTPase family.</text>
</comment>
<dbReference type="GO" id="GO:0003924">
    <property type="term" value="F:GTPase activity"/>
    <property type="evidence" value="ECO:0007669"/>
    <property type="project" value="InterPro"/>
</dbReference>
<evidence type="ECO:0000256" key="3">
    <source>
        <dbReference type="ARBA" id="ARBA00023134"/>
    </source>
</evidence>
<dbReference type="InterPro" id="IPR027417">
    <property type="entry name" value="P-loop_NTPase"/>
</dbReference>
<dbReference type="EMBL" id="GFPF01009171">
    <property type="protein sequence ID" value="MAA20317.1"/>
    <property type="molecule type" value="Transcribed_RNA"/>
</dbReference>
<keyword evidence="5" id="KW-0812">Transmembrane</keyword>
<dbReference type="InterPro" id="IPR030386">
    <property type="entry name" value="G_GB1_RHD3_dom"/>
</dbReference>
<dbReference type="InterPro" id="IPR036543">
    <property type="entry name" value="Guanylate-bd_C_sf"/>
</dbReference>
<evidence type="ECO:0000256" key="4">
    <source>
        <dbReference type="PROSITE-ProRule" id="PRU01052"/>
    </source>
</evidence>
<keyword evidence="5" id="KW-1133">Transmembrane helix</keyword>
<evidence type="ECO:0000256" key="1">
    <source>
        <dbReference type="ARBA" id="ARBA00022741"/>
    </source>
</evidence>